<protein>
    <recommendedName>
        <fullName evidence="13">Fatty acid desaturase domain-containing protein</fullName>
    </recommendedName>
</protein>
<comment type="similarity">
    <text evidence="2">Belongs to the fatty acid desaturase type 2 family.</text>
</comment>
<dbReference type="PANTHER" id="PTHR11351">
    <property type="entry name" value="ACYL-COA DESATURASE"/>
    <property type="match status" value="1"/>
</dbReference>
<evidence type="ECO:0000256" key="7">
    <source>
        <dbReference type="ARBA" id="ARBA00023002"/>
    </source>
</evidence>
<dbReference type="InterPro" id="IPR015876">
    <property type="entry name" value="Acyl-CoA_DS"/>
</dbReference>
<dbReference type="InterPro" id="IPR005804">
    <property type="entry name" value="FA_desaturase_dom"/>
</dbReference>
<keyword evidence="11" id="KW-0275">Fatty acid biosynthesis</keyword>
<reference evidence="15" key="1">
    <citation type="journal article" date="2019" name="Int. J. Syst. Evol. Microbiol.">
        <title>The Global Catalogue of Microorganisms (GCM) 10K type strain sequencing project: providing services to taxonomists for standard genome sequencing and annotation.</title>
        <authorList>
            <consortium name="The Broad Institute Genomics Platform"/>
            <consortium name="The Broad Institute Genome Sequencing Center for Infectious Disease"/>
            <person name="Wu L."/>
            <person name="Ma J."/>
        </authorList>
    </citation>
    <scope>NUCLEOTIDE SEQUENCE [LARGE SCALE GENOMIC DNA]</scope>
    <source>
        <strain evidence="15">JCM 17225</strain>
    </source>
</reference>
<evidence type="ECO:0000256" key="11">
    <source>
        <dbReference type="ARBA" id="ARBA00023160"/>
    </source>
</evidence>
<comment type="caution">
    <text evidence="14">The sequence shown here is derived from an EMBL/GenBank/DDBJ whole genome shotgun (WGS) entry which is preliminary data.</text>
</comment>
<evidence type="ECO:0000256" key="5">
    <source>
        <dbReference type="ARBA" id="ARBA00022832"/>
    </source>
</evidence>
<evidence type="ECO:0000256" key="10">
    <source>
        <dbReference type="ARBA" id="ARBA00023136"/>
    </source>
</evidence>
<evidence type="ECO:0000313" key="14">
    <source>
        <dbReference type="EMBL" id="GAA4043985.1"/>
    </source>
</evidence>
<feature type="domain" description="Fatty acid desaturase" evidence="13">
    <location>
        <begin position="53"/>
        <end position="264"/>
    </location>
</feature>
<keyword evidence="6 12" id="KW-1133">Transmembrane helix</keyword>
<keyword evidence="8" id="KW-0408">Iron</keyword>
<dbReference type="EMBL" id="BAABDK010000025">
    <property type="protein sequence ID" value="GAA4043985.1"/>
    <property type="molecule type" value="Genomic_DNA"/>
</dbReference>
<evidence type="ECO:0000259" key="13">
    <source>
        <dbReference type="Pfam" id="PF00487"/>
    </source>
</evidence>
<proteinExistence type="inferred from homology"/>
<evidence type="ECO:0000256" key="8">
    <source>
        <dbReference type="ARBA" id="ARBA00023004"/>
    </source>
</evidence>
<evidence type="ECO:0000256" key="9">
    <source>
        <dbReference type="ARBA" id="ARBA00023098"/>
    </source>
</evidence>
<keyword evidence="3" id="KW-0444">Lipid biosynthesis</keyword>
<accession>A0ABP7UI53</accession>
<evidence type="ECO:0000256" key="12">
    <source>
        <dbReference type="SAM" id="Phobius"/>
    </source>
</evidence>
<keyword evidence="9" id="KW-0443">Lipid metabolism</keyword>
<gene>
    <name evidence="14" type="ORF">GCM10022409_32590</name>
</gene>
<dbReference type="PANTHER" id="PTHR11351:SF31">
    <property type="entry name" value="DESATURASE 1, ISOFORM A-RELATED"/>
    <property type="match status" value="1"/>
</dbReference>
<organism evidence="14 15">
    <name type="scientific">Hymenobacter glaciei</name>
    <dbReference type="NCBI Taxonomy" id="877209"/>
    <lineage>
        <taxon>Bacteria</taxon>
        <taxon>Pseudomonadati</taxon>
        <taxon>Bacteroidota</taxon>
        <taxon>Cytophagia</taxon>
        <taxon>Cytophagales</taxon>
        <taxon>Hymenobacteraceae</taxon>
        <taxon>Hymenobacter</taxon>
    </lineage>
</organism>
<dbReference type="RefSeq" id="WP_345056593.1">
    <property type="nucleotide sequence ID" value="NZ_BAABDK010000025.1"/>
</dbReference>
<feature type="transmembrane region" description="Helical" evidence="12">
    <location>
        <begin position="48"/>
        <end position="71"/>
    </location>
</feature>
<keyword evidence="15" id="KW-1185">Reference proteome</keyword>
<keyword evidence="7" id="KW-0560">Oxidoreductase</keyword>
<evidence type="ECO:0000256" key="4">
    <source>
        <dbReference type="ARBA" id="ARBA00022692"/>
    </source>
</evidence>
<keyword evidence="5" id="KW-0276">Fatty acid metabolism</keyword>
<feature type="transmembrane region" description="Helical" evidence="12">
    <location>
        <begin position="83"/>
        <end position="103"/>
    </location>
</feature>
<keyword evidence="10 12" id="KW-0472">Membrane</keyword>
<evidence type="ECO:0000256" key="3">
    <source>
        <dbReference type="ARBA" id="ARBA00022516"/>
    </source>
</evidence>
<keyword evidence="4 12" id="KW-0812">Transmembrane</keyword>
<evidence type="ECO:0000256" key="1">
    <source>
        <dbReference type="ARBA" id="ARBA00004141"/>
    </source>
</evidence>
<comment type="subcellular location">
    <subcellularLocation>
        <location evidence="1">Membrane</location>
        <topology evidence="1">Multi-pass membrane protein</topology>
    </subcellularLocation>
</comment>
<dbReference type="Proteomes" id="UP001501469">
    <property type="component" value="Unassembled WGS sequence"/>
</dbReference>
<sequence length="304" mass="34884">MASTATPEAPVIAGDRLTPGWLHNSWMYLMLAAAVGWGWSSWSGPRGLASAGLVVLTVGLGHSTGLHRGIIHHAYRCGRLTRGALAYLAVLSGLGGPISWLRVHYFRDYWQNRLDCPPYFRYDHSMARDYYWNLHFDLVPGEISRYQIPPEDLYDPWLVFLEKTWYLHVIGLAGLIWAFFGFEAMIICVPVRVSVSILGHWFVGFMTHKYGYARYAIDDAREHGYNSWVLGALSFGEGFHNNHHAHPSSAKMSTEWYELDLGWYLVAGLRAVGLVWDVQVVGHDPTQRDRAKEHRFRWHWPWQD</sequence>
<evidence type="ECO:0000313" key="15">
    <source>
        <dbReference type="Proteomes" id="UP001501469"/>
    </source>
</evidence>
<feature type="transmembrane region" description="Helical" evidence="12">
    <location>
        <begin position="26"/>
        <end position="42"/>
    </location>
</feature>
<evidence type="ECO:0000256" key="2">
    <source>
        <dbReference type="ARBA" id="ARBA00008749"/>
    </source>
</evidence>
<name>A0ABP7UI53_9BACT</name>
<dbReference type="Pfam" id="PF00487">
    <property type="entry name" value="FA_desaturase"/>
    <property type="match status" value="1"/>
</dbReference>
<feature type="transmembrane region" description="Helical" evidence="12">
    <location>
        <begin position="165"/>
        <end position="189"/>
    </location>
</feature>
<evidence type="ECO:0000256" key="6">
    <source>
        <dbReference type="ARBA" id="ARBA00022989"/>
    </source>
</evidence>